<evidence type="ECO:0000313" key="4">
    <source>
        <dbReference type="Proteomes" id="UP000240542"/>
    </source>
</evidence>
<dbReference type="SUPFAM" id="SSF53955">
    <property type="entry name" value="Lysozyme-like"/>
    <property type="match status" value="1"/>
</dbReference>
<dbReference type="Proteomes" id="UP000240542">
    <property type="component" value="Unassembled WGS sequence"/>
</dbReference>
<feature type="signal peptide" evidence="2">
    <location>
        <begin position="1"/>
        <end position="39"/>
    </location>
</feature>
<feature type="compositionally biased region" description="Basic and acidic residues" evidence="1">
    <location>
        <begin position="103"/>
        <end position="117"/>
    </location>
</feature>
<dbReference type="AlphaFoldDB" id="A0A2P8CQZ4"/>
<evidence type="ECO:0000256" key="2">
    <source>
        <dbReference type="SAM" id="SignalP"/>
    </source>
</evidence>
<feature type="compositionally biased region" description="Low complexity" evidence="1">
    <location>
        <begin position="126"/>
        <end position="135"/>
    </location>
</feature>
<reference evidence="3 4" key="1">
    <citation type="submission" date="2018-03" db="EMBL/GenBank/DDBJ databases">
        <title>Genomic Encyclopedia of Archaeal and Bacterial Type Strains, Phase II (KMG-II): from individual species to whole genera.</title>
        <authorList>
            <person name="Goeker M."/>
        </authorList>
    </citation>
    <scope>NUCLEOTIDE SEQUENCE [LARGE SCALE GENOMIC DNA]</scope>
    <source>
        <strain evidence="3 4">DSM 45312</strain>
    </source>
</reference>
<gene>
    <name evidence="3" type="ORF">CLV63_13242</name>
</gene>
<evidence type="ECO:0000313" key="3">
    <source>
        <dbReference type="EMBL" id="PSK87387.1"/>
    </source>
</evidence>
<name>A0A2P8CQZ4_9ACTN</name>
<comment type="caution">
    <text evidence="3">The sequence shown here is derived from an EMBL/GenBank/DDBJ whole genome shotgun (WGS) entry which is preliminary data.</text>
</comment>
<feature type="region of interest" description="Disordered" evidence="1">
    <location>
        <begin position="44"/>
        <end position="136"/>
    </location>
</feature>
<keyword evidence="4" id="KW-1185">Reference proteome</keyword>
<protein>
    <recommendedName>
        <fullName evidence="5">Transglycosylase-like protein with SLT domain</fullName>
    </recommendedName>
</protein>
<keyword evidence="2" id="KW-0732">Signal</keyword>
<feature type="compositionally biased region" description="Basic and acidic residues" evidence="1">
    <location>
        <begin position="70"/>
        <end position="80"/>
    </location>
</feature>
<accession>A0A2P8CQZ4</accession>
<proteinExistence type="predicted"/>
<feature type="region of interest" description="Disordered" evidence="1">
    <location>
        <begin position="164"/>
        <end position="194"/>
    </location>
</feature>
<organism evidence="3 4">
    <name type="scientific">Murinocardiopsis flavida</name>
    <dbReference type="NCBI Taxonomy" id="645275"/>
    <lineage>
        <taxon>Bacteria</taxon>
        <taxon>Bacillati</taxon>
        <taxon>Actinomycetota</taxon>
        <taxon>Actinomycetes</taxon>
        <taxon>Streptosporangiales</taxon>
        <taxon>Nocardiopsidaceae</taxon>
        <taxon>Murinocardiopsis</taxon>
    </lineage>
</organism>
<dbReference type="EMBL" id="PYGA01000032">
    <property type="protein sequence ID" value="PSK87387.1"/>
    <property type="molecule type" value="Genomic_DNA"/>
</dbReference>
<dbReference type="InterPro" id="IPR023346">
    <property type="entry name" value="Lysozyme-like_dom_sf"/>
</dbReference>
<feature type="compositionally biased region" description="Polar residues" evidence="1">
    <location>
        <begin position="164"/>
        <end position="173"/>
    </location>
</feature>
<feature type="chain" id="PRO_5015107297" description="Transglycosylase-like protein with SLT domain" evidence="2">
    <location>
        <begin position="40"/>
        <end position="229"/>
    </location>
</feature>
<evidence type="ECO:0000256" key="1">
    <source>
        <dbReference type="SAM" id="MobiDB-lite"/>
    </source>
</evidence>
<evidence type="ECO:0008006" key="5">
    <source>
        <dbReference type="Google" id="ProtNLM"/>
    </source>
</evidence>
<dbReference type="Gene3D" id="1.10.530.10">
    <property type="match status" value="1"/>
</dbReference>
<sequence length="229" mass="23892">MRQAKGQYLLFNRISLRLAVAAGAAAVVAGGTFAVSAFADSDTKSDQAASAAVGGQAPQADTSETPFFPKAEKVSKKELEDQQQQSKKKRSEAAGAGSTDASGKVEAKKKEKPKEDSDSGGGSSGGSVPSGSPKSIAKGMLGDYGWGGDQFNCLEPLWEKESNWNPSAKNPSSGAYGIPQSLPGSKMASAGSDWESNPATQIKWGLGYIEDRYGSPCGAWEHSQSNGWY</sequence>